<dbReference type="Proteomes" id="UP000001542">
    <property type="component" value="Unassembled WGS sequence"/>
</dbReference>
<dbReference type="VEuPathDB" id="TrichDB:TVAG_033360"/>
<dbReference type="KEGG" id="tva:4752860"/>
<organism evidence="1 2">
    <name type="scientific">Trichomonas vaginalis (strain ATCC PRA-98 / G3)</name>
    <dbReference type="NCBI Taxonomy" id="412133"/>
    <lineage>
        <taxon>Eukaryota</taxon>
        <taxon>Metamonada</taxon>
        <taxon>Parabasalia</taxon>
        <taxon>Trichomonadida</taxon>
        <taxon>Trichomonadidae</taxon>
        <taxon>Trichomonas</taxon>
    </lineage>
</organism>
<dbReference type="EMBL" id="DS113823">
    <property type="protein sequence ID" value="EAX95116.1"/>
    <property type="molecule type" value="Genomic_DNA"/>
</dbReference>
<name>A2FJ01_TRIV3</name>
<dbReference type="RefSeq" id="XP_001308046.1">
    <property type="nucleotide sequence ID" value="XM_001308045.1"/>
</dbReference>
<evidence type="ECO:0000313" key="1">
    <source>
        <dbReference type="EMBL" id="EAX95116.1"/>
    </source>
</evidence>
<dbReference type="AlphaFoldDB" id="A2FJ01"/>
<dbReference type="VEuPathDB" id="TrichDB:TVAGG3_0611370"/>
<proteinExistence type="predicted"/>
<sequence>MRRLSDNLYEKIGFVNVITTNSTKSCNLWNPYEKRFYEFDGTEETFISTLNRNIYERNFRHLMRYDEIALIFTNKHPTRTELHIMHKAMSVFPKLRVMFGNQVILHDLSYLAVNSSVNFVLLYPSHALFSVIQKKDYSRLLKLAERQIKDEIKLARELMNESYIPPNETTQKRKQKIDCSGRNPYTVPAQLYYGPPLTER</sequence>
<keyword evidence="2" id="KW-1185">Reference proteome</keyword>
<gene>
    <name evidence="1" type="ORF">TVAG_033360</name>
</gene>
<protein>
    <submittedName>
        <fullName evidence="1">Uncharacterized protein</fullName>
    </submittedName>
</protein>
<reference evidence="1" key="1">
    <citation type="submission" date="2006-10" db="EMBL/GenBank/DDBJ databases">
        <authorList>
            <person name="Amadeo P."/>
            <person name="Zhao Q."/>
            <person name="Wortman J."/>
            <person name="Fraser-Liggett C."/>
            <person name="Carlton J."/>
        </authorList>
    </citation>
    <scope>NUCLEOTIDE SEQUENCE</scope>
    <source>
        <strain evidence="1">G3</strain>
    </source>
</reference>
<dbReference type="InParanoid" id="A2FJ01"/>
<accession>A2FJ01</accession>
<evidence type="ECO:0000313" key="2">
    <source>
        <dbReference type="Proteomes" id="UP000001542"/>
    </source>
</evidence>
<reference evidence="1" key="2">
    <citation type="journal article" date="2007" name="Science">
        <title>Draft genome sequence of the sexually transmitted pathogen Trichomonas vaginalis.</title>
        <authorList>
            <person name="Carlton J.M."/>
            <person name="Hirt R.P."/>
            <person name="Silva J.C."/>
            <person name="Delcher A.L."/>
            <person name="Schatz M."/>
            <person name="Zhao Q."/>
            <person name="Wortman J.R."/>
            <person name="Bidwell S.L."/>
            <person name="Alsmark U.C.M."/>
            <person name="Besteiro S."/>
            <person name="Sicheritz-Ponten T."/>
            <person name="Noel C.J."/>
            <person name="Dacks J.B."/>
            <person name="Foster P.G."/>
            <person name="Simillion C."/>
            <person name="Van de Peer Y."/>
            <person name="Miranda-Saavedra D."/>
            <person name="Barton G.J."/>
            <person name="Westrop G.D."/>
            <person name="Mueller S."/>
            <person name="Dessi D."/>
            <person name="Fiori P.L."/>
            <person name="Ren Q."/>
            <person name="Paulsen I."/>
            <person name="Zhang H."/>
            <person name="Bastida-Corcuera F.D."/>
            <person name="Simoes-Barbosa A."/>
            <person name="Brown M.T."/>
            <person name="Hayes R.D."/>
            <person name="Mukherjee M."/>
            <person name="Okumura C.Y."/>
            <person name="Schneider R."/>
            <person name="Smith A.J."/>
            <person name="Vanacova S."/>
            <person name="Villalvazo M."/>
            <person name="Haas B.J."/>
            <person name="Pertea M."/>
            <person name="Feldblyum T.V."/>
            <person name="Utterback T.R."/>
            <person name="Shu C.L."/>
            <person name="Osoegawa K."/>
            <person name="de Jong P.J."/>
            <person name="Hrdy I."/>
            <person name="Horvathova L."/>
            <person name="Zubacova Z."/>
            <person name="Dolezal P."/>
            <person name="Malik S.B."/>
            <person name="Logsdon J.M. Jr."/>
            <person name="Henze K."/>
            <person name="Gupta A."/>
            <person name="Wang C.C."/>
            <person name="Dunne R.L."/>
            <person name="Upcroft J.A."/>
            <person name="Upcroft P."/>
            <person name="White O."/>
            <person name="Salzberg S.L."/>
            <person name="Tang P."/>
            <person name="Chiu C.-H."/>
            <person name="Lee Y.-S."/>
            <person name="Embley T.M."/>
            <person name="Coombs G.H."/>
            <person name="Mottram J.C."/>
            <person name="Tachezy J."/>
            <person name="Fraser-Liggett C.M."/>
            <person name="Johnson P.J."/>
        </authorList>
    </citation>
    <scope>NUCLEOTIDE SEQUENCE [LARGE SCALE GENOMIC DNA]</scope>
    <source>
        <strain evidence="1">G3</strain>
    </source>
</reference>